<accession>A0AAX0BA88</accession>
<dbReference type="GO" id="GO:0015074">
    <property type="term" value="P:DNA integration"/>
    <property type="evidence" value="ECO:0007669"/>
    <property type="project" value="InterPro"/>
</dbReference>
<feature type="compositionally biased region" description="Basic and acidic residues" evidence="1">
    <location>
        <begin position="151"/>
        <end position="162"/>
    </location>
</feature>
<dbReference type="SUPFAM" id="SSF53098">
    <property type="entry name" value="Ribonuclease H-like"/>
    <property type="match status" value="1"/>
</dbReference>
<feature type="region of interest" description="Disordered" evidence="1">
    <location>
        <begin position="144"/>
        <end position="173"/>
    </location>
</feature>
<dbReference type="PROSITE" id="PS50994">
    <property type="entry name" value="INTEGRASE"/>
    <property type="match status" value="1"/>
</dbReference>
<comment type="caution">
    <text evidence="3">The sequence shown here is derived from an EMBL/GenBank/DDBJ whole genome shotgun (WGS) entry which is preliminary data.</text>
</comment>
<organism evidence="3 4">
    <name type="scientific">Clostridium beijerinckii</name>
    <name type="common">Clostridium MP</name>
    <dbReference type="NCBI Taxonomy" id="1520"/>
    <lineage>
        <taxon>Bacteria</taxon>
        <taxon>Bacillati</taxon>
        <taxon>Bacillota</taxon>
        <taxon>Clostridia</taxon>
        <taxon>Eubacteriales</taxon>
        <taxon>Clostridiaceae</taxon>
        <taxon>Clostridium</taxon>
    </lineage>
</organism>
<evidence type="ECO:0000313" key="4">
    <source>
        <dbReference type="Proteomes" id="UP001193748"/>
    </source>
</evidence>
<reference evidence="3" key="1">
    <citation type="submission" date="2020-05" db="EMBL/GenBank/DDBJ databases">
        <authorList>
            <person name="Brown S."/>
            <person name="Huntemann M."/>
            <person name="Clum A."/>
            <person name="Spunde A."/>
            <person name="Palaniappan K."/>
            <person name="Ritter S."/>
            <person name="Mikhailova N."/>
            <person name="Chen I.-M."/>
            <person name="Stamatis D."/>
            <person name="Reddy T."/>
            <person name="O'Malley R."/>
            <person name="Daum C."/>
            <person name="Shapiro N."/>
            <person name="Ivanova N."/>
            <person name="Kyrpides N."/>
            <person name="Woyke T."/>
        </authorList>
    </citation>
    <scope>NUCLEOTIDE SEQUENCE</scope>
    <source>
        <strain evidence="3">DJ080</strain>
    </source>
</reference>
<evidence type="ECO:0000313" key="3">
    <source>
        <dbReference type="EMBL" id="NRT92357.1"/>
    </source>
</evidence>
<evidence type="ECO:0000259" key="2">
    <source>
        <dbReference type="PROSITE" id="PS50994"/>
    </source>
</evidence>
<protein>
    <recommendedName>
        <fullName evidence="2">Integrase catalytic domain-containing protein</fullName>
    </recommendedName>
</protein>
<dbReference type="InterPro" id="IPR012337">
    <property type="entry name" value="RNaseH-like_sf"/>
</dbReference>
<dbReference type="GO" id="GO:0003676">
    <property type="term" value="F:nucleic acid binding"/>
    <property type="evidence" value="ECO:0007669"/>
    <property type="project" value="InterPro"/>
</dbReference>
<evidence type="ECO:0000256" key="1">
    <source>
        <dbReference type="SAM" id="MobiDB-lite"/>
    </source>
</evidence>
<dbReference type="AlphaFoldDB" id="A0AAX0BA88"/>
<feature type="region of interest" description="Disordered" evidence="1">
    <location>
        <begin position="686"/>
        <end position="708"/>
    </location>
</feature>
<dbReference type="EMBL" id="JABSWW010000002">
    <property type="protein sequence ID" value="NRT92357.1"/>
    <property type="molecule type" value="Genomic_DNA"/>
</dbReference>
<sequence length="708" mass="83218">MIQVNNLIKWLNGDERIERILWFDKEEDIAFLIDVKENKMPIKYRLSYIEDMLKLENIAFELSDKYINILKEEEIPTLYIQYRDKAWDVIKQIVEKEPYVYISKERRKLILYISKKLNISESTINRYLKRYWCRGKNKNALVPEFKNSGGRGKEKTISEGTKRGRPRNNSQLLGTGINVDDNIKRTFKLAINKYYNTSSKNPLTAAYQLMIKEYFRNIENQQDLLSNDQLPTYEQFKYWFYKNRNYKKEVSTRFGSKKYEQKYRAILGNTNNDVLGPGSLYQIDATVADVYVVSEFNRNWIIGRPVLYMVLDSFSRMIVGFYVGLEGPSFIGAAMALASVVEDKVKLCKEYGIEITHEQWPVNNLPDHIIADRGEMEGKNIESLVQVLGIGIKVTPPFRADWKGCVEQNFRVLNTHTKPFLVGKVDDSFKERGDKDYRLDAKLTIKEFTKIIIKTILYHNNSHILREYDRSQFQIEDDVKAIPIELWNWGIENVSGRLKSLPREIVLLNLMPTGSATVTSKGIRFNGAYYASKESLGEHWFEKARNSGSWKINISYDLRKMDYIYIKKDNGRDFEKCFLLEHQNKYKNKSFDDVQYLISREKLDVNLMKESELQAKVILIDDIERIVDAAKQDYQYTNKSNTERLRGIDENRKIEKQINRGNEYFKIGEEVGIDRKDNMEEQNFNSNVMNELSLLKQRQKERRQQSNG</sequence>
<feature type="domain" description="Integrase catalytic" evidence="2">
    <location>
        <begin position="273"/>
        <end position="491"/>
    </location>
</feature>
<proteinExistence type="predicted"/>
<dbReference type="RefSeq" id="WP_173712503.1">
    <property type="nucleotide sequence ID" value="NZ_JABSWW010000002.1"/>
</dbReference>
<dbReference type="Gene3D" id="3.30.420.10">
    <property type="entry name" value="Ribonuclease H-like superfamily/Ribonuclease H"/>
    <property type="match status" value="1"/>
</dbReference>
<gene>
    <name evidence="3" type="ORF">B0H41_006178</name>
</gene>
<name>A0AAX0BA88_CLOBE</name>
<dbReference type="Proteomes" id="UP001193748">
    <property type="component" value="Unassembled WGS sequence"/>
</dbReference>
<dbReference type="Pfam" id="PF09299">
    <property type="entry name" value="Mu-transpos_C"/>
    <property type="match status" value="1"/>
</dbReference>
<dbReference type="InterPro" id="IPR001584">
    <property type="entry name" value="Integrase_cat-core"/>
</dbReference>
<dbReference type="InterPro" id="IPR036397">
    <property type="entry name" value="RNaseH_sf"/>
</dbReference>
<dbReference type="InterPro" id="IPR015378">
    <property type="entry name" value="Transposase-like_Mu_C"/>
</dbReference>
<reference evidence="3" key="2">
    <citation type="journal article" date="2022" name="Nat. Biotechnol.">
        <title>Carbon-negative production of acetone and isopropanol by gas fermentation at industrial pilot scale.</title>
        <authorList>
            <person name="Liew F.E."/>
            <person name="Nogle R."/>
            <person name="Abdalla T."/>
            <person name="Rasor B.J."/>
            <person name="Canter C."/>
            <person name="Jensen R.O."/>
            <person name="Wang L."/>
            <person name="Strutz J."/>
            <person name="Chirania P."/>
            <person name="De Tissera S."/>
            <person name="Mueller A.P."/>
            <person name="Ruan Z."/>
            <person name="Gao A."/>
            <person name="Tran L."/>
            <person name="Engle N.L."/>
            <person name="Bromley J.C."/>
            <person name="Daniell J."/>
            <person name="Conrado R."/>
            <person name="Tschaplinski T.J."/>
            <person name="Giannone R.J."/>
            <person name="Hettich R.L."/>
            <person name="Karim A.S."/>
            <person name="Simpson S.D."/>
            <person name="Brown S.D."/>
            <person name="Leang C."/>
            <person name="Jewett M.C."/>
            <person name="Kopke M."/>
        </authorList>
    </citation>
    <scope>NUCLEOTIDE SEQUENCE</scope>
    <source>
        <strain evidence="3">DJ080</strain>
    </source>
</reference>